<accession>A0A3P1UZF6</accession>
<name>A0A3P1UZF6_9ACTO</name>
<dbReference type="CDD" id="cd05379">
    <property type="entry name" value="CAP_bacterial"/>
    <property type="match status" value="1"/>
</dbReference>
<feature type="compositionally biased region" description="Low complexity" evidence="1">
    <location>
        <begin position="220"/>
        <end position="277"/>
    </location>
</feature>
<comment type="caution">
    <text evidence="5">The sequence shown here is derived from an EMBL/GenBank/DDBJ whole genome shotgun (WGS) entry which is preliminary data.</text>
</comment>
<dbReference type="SUPFAM" id="SSF55797">
    <property type="entry name" value="PR-1-like"/>
    <property type="match status" value="1"/>
</dbReference>
<keyword evidence="6" id="KW-1185">Reference proteome</keyword>
<feature type="chain" id="PRO_5038818153" evidence="3">
    <location>
        <begin position="21"/>
        <end position="329"/>
    </location>
</feature>
<keyword evidence="3" id="KW-0732">Signal</keyword>
<feature type="domain" description="SCP" evidence="4">
    <location>
        <begin position="53"/>
        <end position="168"/>
    </location>
</feature>
<feature type="compositionally biased region" description="Pro residues" evidence="1">
    <location>
        <begin position="195"/>
        <end position="219"/>
    </location>
</feature>
<dbReference type="AlphaFoldDB" id="A0A3P1UZF6"/>
<keyword evidence="2" id="KW-0812">Transmembrane</keyword>
<gene>
    <name evidence="5" type="ORF">EII10_10035</name>
</gene>
<keyword evidence="2" id="KW-0472">Membrane</keyword>
<feature type="signal peptide" evidence="3">
    <location>
        <begin position="1"/>
        <end position="20"/>
    </location>
</feature>
<dbReference type="PANTHER" id="PTHR31157">
    <property type="entry name" value="SCP DOMAIN-CONTAINING PROTEIN"/>
    <property type="match status" value="1"/>
</dbReference>
<keyword evidence="2" id="KW-1133">Transmembrane helix</keyword>
<evidence type="ECO:0000256" key="2">
    <source>
        <dbReference type="SAM" id="Phobius"/>
    </source>
</evidence>
<dbReference type="Gene3D" id="3.40.33.10">
    <property type="entry name" value="CAP"/>
    <property type="match status" value="1"/>
</dbReference>
<feature type="region of interest" description="Disordered" evidence="1">
    <location>
        <begin position="175"/>
        <end position="277"/>
    </location>
</feature>
<evidence type="ECO:0000256" key="3">
    <source>
        <dbReference type="SAM" id="SignalP"/>
    </source>
</evidence>
<dbReference type="PANTHER" id="PTHR31157:SF1">
    <property type="entry name" value="SCP DOMAIN-CONTAINING PROTEIN"/>
    <property type="match status" value="1"/>
</dbReference>
<evidence type="ECO:0000256" key="1">
    <source>
        <dbReference type="SAM" id="MobiDB-lite"/>
    </source>
</evidence>
<evidence type="ECO:0000313" key="5">
    <source>
        <dbReference type="EMBL" id="RRD26716.1"/>
    </source>
</evidence>
<feature type="transmembrane region" description="Helical" evidence="2">
    <location>
        <begin position="304"/>
        <end position="323"/>
    </location>
</feature>
<dbReference type="InterPro" id="IPR014044">
    <property type="entry name" value="CAP_dom"/>
</dbReference>
<proteinExistence type="predicted"/>
<evidence type="ECO:0000259" key="4">
    <source>
        <dbReference type="Pfam" id="PF00188"/>
    </source>
</evidence>
<evidence type="ECO:0000313" key="6">
    <source>
        <dbReference type="Proteomes" id="UP000271272"/>
    </source>
</evidence>
<dbReference type="OrthoDB" id="68195at2"/>
<dbReference type="InterPro" id="IPR035940">
    <property type="entry name" value="CAP_sf"/>
</dbReference>
<protein>
    <submittedName>
        <fullName evidence="5">CAP domain-containing protein</fullName>
    </submittedName>
</protein>
<dbReference type="EMBL" id="RQZC01000020">
    <property type="protein sequence ID" value="RRD26716.1"/>
    <property type="molecule type" value="Genomic_DNA"/>
</dbReference>
<reference evidence="5 6" key="1">
    <citation type="submission" date="2018-11" db="EMBL/GenBank/DDBJ databases">
        <title>Genomes From Bacteria Associated with the Canine Oral Cavity: a Test Case for Automated Genome-Based Taxonomic Assignment.</title>
        <authorList>
            <person name="Coil D.A."/>
            <person name="Jospin G."/>
            <person name="Darling A.E."/>
            <person name="Wallis C."/>
            <person name="Davis I.J."/>
            <person name="Harris S."/>
            <person name="Eisen J.A."/>
            <person name="Holcombe L.J."/>
            <person name="O'Flynn C."/>
        </authorList>
    </citation>
    <scope>NUCLEOTIDE SEQUENCE [LARGE SCALE GENOMIC DNA]</scope>
    <source>
        <strain evidence="5 6">OH5050</strain>
    </source>
</reference>
<sequence length="329" mass="32676">MMIKRAIAAAVLAAAPLALASPAVAVQAEPPAAVGVRPSAITAEGAGYAQTVLDKVNELRASQGLQPVTRFVELDNVAQGWTEQMAAGGFLEHNPSFSQSYPAGWSGASENIATTGGPSSTADVGTMMFELWLNSPGHYKNMVDPDANAIGIGFALDSKGSWYATQNFAAYSDTSSLTQTGGSNGGSTGTTPPDTTTPPAPPTSQQPPAPPTTTAPAPTPSTSAPAAPPTTESAPPATPSAPATETTAPAPSAPSTTVQTTSTSTQTAGAPSVPGVTASASAPVVTAGGSTPGGPTLANTGTSIAAALIAQALIGAGLFLMWTRRRRHS</sequence>
<dbReference type="Pfam" id="PF00188">
    <property type="entry name" value="CAP"/>
    <property type="match status" value="1"/>
</dbReference>
<dbReference type="Proteomes" id="UP000271272">
    <property type="component" value="Unassembled WGS sequence"/>
</dbReference>
<organism evidence="5 6">
    <name type="scientific">Actinomyces bowdenii</name>
    <dbReference type="NCBI Taxonomy" id="131109"/>
    <lineage>
        <taxon>Bacteria</taxon>
        <taxon>Bacillati</taxon>
        <taxon>Actinomycetota</taxon>
        <taxon>Actinomycetes</taxon>
        <taxon>Actinomycetales</taxon>
        <taxon>Actinomycetaceae</taxon>
        <taxon>Actinomyces</taxon>
    </lineage>
</organism>